<feature type="chain" id="PRO_5038379360" evidence="5">
    <location>
        <begin position="25"/>
        <end position="1611"/>
    </location>
</feature>
<dbReference type="Pfam" id="PF24517">
    <property type="entry name" value="CBM96"/>
    <property type="match status" value="1"/>
</dbReference>
<feature type="region of interest" description="Disordered" evidence="4">
    <location>
        <begin position="973"/>
        <end position="1017"/>
    </location>
</feature>
<feature type="domain" description="SbsA Ig-like" evidence="6">
    <location>
        <begin position="997"/>
        <end position="1091"/>
    </location>
</feature>
<evidence type="ECO:0000256" key="5">
    <source>
        <dbReference type="SAM" id="SignalP"/>
    </source>
</evidence>
<evidence type="ECO:0000256" key="4">
    <source>
        <dbReference type="SAM" id="MobiDB-lite"/>
    </source>
</evidence>
<feature type="region of interest" description="Disordered" evidence="4">
    <location>
        <begin position="21"/>
        <end position="52"/>
    </location>
</feature>
<keyword evidence="3 5" id="KW-0732">Signal</keyword>
<evidence type="ECO:0000256" key="3">
    <source>
        <dbReference type="ARBA" id="ARBA00022729"/>
    </source>
</evidence>
<dbReference type="InterPro" id="IPR055372">
    <property type="entry name" value="CBM96"/>
</dbReference>
<feature type="region of interest" description="Disordered" evidence="4">
    <location>
        <begin position="1485"/>
        <end position="1529"/>
    </location>
</feature>
<dbReference type="Proteomes" id="UP000253094">
    <property type="component" value="Unassembled WGS sequence"/>
</dbReference>
<comment type="subcellular location">
    <subcellularLocation>
        <location evidence="1">Secreted</location>
    </subcellularLocation>
</comment>
<dbReference type="EMBL" id="QOIL01000002">
    <property type="protein sequence ID" value="RCG32605.1"/>
    <property type="molecule type" value="Genomic_DNA"/>
</dbReference>
<sequence length="1611" mass="171640">MRRRLARVLAAALVTSAVFQPGTAADAEPAPTRPSSAPEVPEKQRPGTDTPLEAARKRARATGQRVEVPSLFTENAKVWANTDGRTLHAELHTTPIQVKSVGKDGADVWEPIDTTIVSQDGKLVAKRVKSPLEFGGKGSRTLVSAKDEDSTAGFAWGKKLPAPVLSGDQAVYRDAVAKGADLVVHAEADGFTQKVVLRERPEGRLRVELPMLLPKGMKYGKGSDGEQQLLSRSGKPESGPITVRAVDAMAERSPDSGKTGTVDATVEHTDGATRLVLQPDAAFLADPSVTYPVTMAVASEYVGAGLANDAWVNKNDPGLNHLTDTWLRVGTTQTSADIARIYLRFNVTGTPTLDQAKILNSDLMLWNYRSGAPAGSAKNCGLEVGSGTVARKLTSSWDPTMLSWTRQPTWTTTGQDANKAAYSDTTGCSTGELIYSIEQIVQSWANGEPDHGLVLMAPSETTIINWRQFRSQEGGSHDRNMPDHEPILFVQYEPAEVIATIREFPADQPVPPPLPHAEAKAWAAQNTYSDEAAVPGRSVTPEQALAQAMADGTSVDLPLMDAYLPEGLTDEEIEAGFEPEFDDSTEPPPVPNPVPTYKTPDKILNENPFFESTTGPWTVNGGTLDTSSERAHETSGVSSAKVVPAADATEVTVLSEQGIAVNPNYLHGATGWFYPVGADVGVQYGIDWFDGSGTLISSDMSSQTLARDTWSSVEVQEFPPYEATTARLRLTFPADPAAPVTLHADELKLLGPDLGAGPSPSPTPTPSPTITPTPTPTPTPTLSPTPTPSPSPSTPPVTRTVSLPAQTDLWLDNMGSLNSTGDTLWAGAWDYDPPVLERAYLKFDTSALAGKNITEAKLQLWNNESYGCGAGNSGIKAQRLTTAWSAGTLRWSNQPTATAAGEAVATDPAGCGGPDVMWNWTMTGIAQAWAGGEANQGLLLRGVDESNSAPEYERGFTSSRSTVTAQRPVLTVTYTEPGTTTPPSPSPTPSPTPPAGDTTPPTVVTVNPPNGGTTGSSRVVTARFSEPVTGARLTLTDMLMGTPVTGTTTMSADGTVLTFTASASLWSWYQAQVSGAKDATGNTMTPYSWSFGGAFTGAASQPATVSQEVADATPGVSRLRVRGEDVRDGQTVTSTTEPHLIVNVDDKLGRPSAVRIEVAHAPGKNSAGTGVIWTTTVSGVPSGSATDVRVPAGKLKKGWTTRWRARATVGASSGAWSEWRSLTVGSGERDAVASPASAAESESVAQRLRRVLPLGADNAKRVSYSECLANVKRNEYMRNRFAYCYRGGWVADVEVDGQNKGHAAGTKLVRIITDQNTRTIEVSAHIFVTQRSGELFNAQFKFSNPTVVDPATGGMGECRKTSSTGMTGMFNLITWETSTQDWHFTEKYTTSRADGANKIGSCDFTNRLTFVDLRGKTSSSSGTKTWTVRCDRSPLINYHNKVNGAPGEGGCVVMNAIPALTFGKNDINAKNVRVNEVYDHVNEALTNGGNSTAPRPGGRSFPDITEPKNIPGGSPARPLSRAKYSSDPEGNRGVAKAVCVAEYSKAKRAGRECDEFPFALTGEGAHLANPRHNFSVKPIDPDQNGGFGDVLRVWLSNNRMLRTDRFWVNLQ</sequence>
<keyword evidence="2" id="KW-0964">Secreted</keyword>
<feature type="compositionally biased region" description="Polar residues" evidence="4">
    <location>
        <begin position="956"/>
        <end position="965"/>
    </location>
</feature>
<dbReference type="Pfam" id="PF13205">
    <property type="entry name" value="Big_5"/>
    <property type="match status" value="1"/>
</dbReference>
<evidence type="ECO:0000259" key="6">
    <source>
        <dbReference type="Pfam" id="PF13205"/>
    </source>
</evidence>
<keyword evidence="9" id="KW-1185">Reference proteome</keyword>
<feature type="region of interest" description="Disordered" evidence="4">
    <location>
        <begin position="216"/>
        <end position="240"/>
    </location>
</feature>
<dbReference type="OrthoDB" id="3543639at2"/>
<dbReference type="GO" id="GO:0005576">
    <property type="term" value="C:extracellular region"/>
    <property type="evidence" value="ECO:0007669"/>
    <property type="project" value="UniProtKB-SubCell"/>
</dbReference>
<feature type="signal peptide" evidence="5">
    <location>
        <begin position="1"/>
        <end position="24"/>
    </location>
</feature>
<reference evidence="8 9" key="1">
    <citation type="submission" date="2018-06" db="EMBL/GenBank/DDBJ databases">
        <title>Sphaerisporangium craniellae sp. nov., isolated from a marine sponge in the South China Sea.</title>
        <authorList>
            <person name="Li L."/>
        </authorList>
    </citation>
    <scope>NUCLEOTIDE SEQUENCE [LARGE SCALE GENOMIC DNA]</scope>
    <source>
        <strain evidence="8 9">CCTCC AA 208026</strain>
    </source>
</reference>
<dbReference type="InterPro" id="IPR032812">
    <property type="entry name" value="SbsA_Ig"/>
</dbReference>
<name>A0A367FSP0_9ACTN</name>
<evidence type="ECO:0000259" key="7">
    <source>
        <dbReference type="Pfam" id="PF24517"/>
    </source>
</evidence>
<feature type="compositionally biased region" description="Pro residues" evidence="4">
    <location>
        <begin position="980"/>
        <end position="994"/>
    </location>
</feature>
<comment type="caution">
    <text evidence="8">The sequence shown here is derived from an EMBL/GenBank/DDBJ whole genome shotgun (WGS) entry which is preliminary data.</text>
</comment>
<accession>A0A367FSP0</accession>
<dbReference type="InterPro" id="IPR014755">
    <property type="entry name" value="Cu-Rt/internalin_Ig-like"/>
</dbReference>
<protein>
    <submittedName>
        <fullName evidence="8">Uncharacterized protein</fullName>
    </submittedName>
</protein>
<feature type="compositionally biased region" description="Pro residues" evidence="4">
    <location>
        <begin position="759"/>
        <end position="795"/>
    </location>
</feature>
<proteinExistence type="predicted"/>
<evidence type="ECO:0000313" key="9">
    <source>
        <dbReference type="Proteomes" id="UP000253094"/>
    </source>
</evidence>
<feature type="region of interest" description="Disordered" evidence="4">
    <location>
        <begin position="750"/>
        <end position="799"/>
    </location>
</feature>
<dbReference type="Gene3D" id="2.60.40.1220">
    <property type="match status" value="1"/>
</dbReference>
<organism evidence="8 9">
    <name type="scientific">Sphaerisporangium album</name>
    <dbReference type="NCBI Taxonomy" id="509200"/>
    <lineage>
        <taxon>Bacteria</taxon>
        <taxon>Bacillati</taxon>
        <taxon>Actinomycetota</taxon>
        <taxon>Actinomycetes</taxon>
        <taxon>Streptosporangiales</taxon>
        <taxon>Streptosporangiaceae</taxon>
        <taxon>Sphaerisporangium</taxon>
    </lineage>
</organism>
<feature type="domain" description="Carbohydrate-binding module family 96" evidence="7">
    <location>
        <begin position="837"/>
        <end position="972"/>
    </location>
</feature>
<dbReference type="RefSeq" id="WP_114027242.1">
    <property type="nucleotide sequence ID" value="NZ_QOIL01000002.1"/>
</dbReference>
<dbReference type="NCBIfam" id="NF033679">
    <property type="entry name" value="DNRLRE_dom"/>
    <property type="match status" value="2"/>
</dbReference>
<feature type="region of interest" description="Disordered" evidence="4">
    <location>
        <begin position="949"/>
        <end position="968"/>
    </location>
</feature>
<evidence type="ECO:0000256" key="1">
    <source>
        <dbReference type="ARBA" id="ARBA00004613"/>
    </source>
</evidence>
<evidence type="ECO:0000256" key="2">
    <source>
        <dbReference type="ARBA" id="ARBA00022525"/>
    </source>
</evidence>
<gene>
    <name evidence="8" type="ORF">DQ384_03685</name>
</gene>
<dbReference type="Gene3D" id="2.60.120.260">
    <property type="entry name" value="Galactose-binding domain-like"/>
    <property type="match status" value="1"/>
</dbReference>
<evidence type="ECO:0000313" key="8">
    <source>
        <dbReference type="EMBL" id="RCG32605.1"/>
    </source>
</evidence>
<feature type="compositionally biased region" description="Low complexity" evidence="4">
    <location>
        <begin position="995"/>
        <end position="1011"/>
    </location>
</feature>